<keyword evidence="1" id="KW-0547">Nucleotide-binding</keyword>
<dbReference type="Proteomes" id="UP001275084">
    <property type="component" value="Unassembled WGS sequence"/>
</dbReference>
<dbReference type="GO" id="GO:0005524">
    <property type="term" value="F:ATP binding"/>
    <property type="evidence" value="ECO:0007669"/>
    <property type="project" value="UniProtKB-KW"/>
</dbReference>
<comment type="caution">
    <text evidence="7">The sequence shown here is derived from an EMBL/GenBank/DDBJ whole genome shotgun (WGS) entry which is preliminary data.</text>
</comment>
<keyword evidence="8" id="KW-1185">Reference proteome</keyword>
<dbReference type="EMBL" id="JAUIQD010000008">
    <property type="protein sequence ID" value="KAK3342074.1"/>
    <property type="molecule type" value="Genomic_DNA"/>
</dbReference>
<dbReference type="InterPro" id="IPR038718">
    <property type="entry name" value="SNF2-like_sf"/>
</dbReference>
<dbReference type="SMART" id="SM00490">
    <property type="entry name" value="HELICc"/>
    <property type="match status" value="1"/>
</dbReference>
<dbReference type="InterPro" id="IPR000330">
    <property type="entry name" value="SNF2_N"/>
</dbReference>
<keyword evidence="3" id="KW-0067">ATP-binding</keyword>
<feature type="domain" description="Helicase C-terminal" evidence="6">
    <location>
        <begin position="811"/>
        <end position="953"/>
    </location>
</feature>
<protein>
    <submittedName>
        <fullName evidence="7">SNF2 family N-terminal domain-containing protein</fullName>
    </submittedName>
</protein>
<dbReference type="SMART" id="SM00487">
    <property type="entry name" value="DEXDc"/>
    <property type="match status" value="1"/>
</dbReference>
<evidence type="ECO:0000256" key="1">
    <source>
        <dbReference type="ARBA" id="ARBA00022741"/>
    </source>
</evidence>
<dbReference type="PANTHER" id="PTHR45626">
    <property type="entry name" value="TRANSCRIPTION TERMINATION FACTOR 2-RELATED"/>
    <property type="match status" value="1"/>
</dbReference>
<keyword evidence="2" id="KW-0378">Hydrolase</keyword>
<dbReference type="InterPro" id="IPR014001">
    <property type="entry name" value="Helicase_ATP-bd"/>
</dbReference>
<dbReference type="InterPro" id="IPR027417">
    <property type="entry name" value="P-loop_NTPase"/>
</dbReference>
<feature type="domain" description="Helicase ATP-binding" evidence="5">
    <location>
        <begin position="394"/>
        <end position="584"/>
    </location>
</feature>
<dbReference type="InterPro" id="IPR050628">
    <property type="entry name" value="SNF2_RAD54_helicase_TF"/>
</dbReference>
<dbReference type="GO" id="GO:0005634">
    <property type="term" value="C:nucleus"/>
    <property type="evidence" value="ECO:0007669"/>
    <property type="project" value="TreeGrafter"/>
</dbReference>
<evidence type="ECO:0000256" key="4">
    <source>
        <dbReference type="SAM" id="MobiDB-lite"/>
    </source>
</evidence>
<evidence type="ECO:0000259" key="5">
    <source>
        <dbReference type="PROSITE" id="PS51192"/>
    </source>
</evidence>
<dbReference type="AlphaFoldDB" id="A0AAJ0H7H5"/>
<reference evidence="7" key="2">
    <citation type="submission" date="2023-06" db="EMBL/GenBank/DDBJ databases">
        <authorList>
            <consortium name="Lawrence Berkeley National Laboratory"/>
            <person name="Haridas S."/>
            <person name="Hensen N."/>
            <person name="Bonometti L."/>
            <person name="Westerberg I."/>
            <person name="Brannstrom I.O."/>
            <person name="Guillou S."/>
            <person name="Cros-Aarteil S."/>
            <person name="Calhoun S."/>
            <person name="Kuo A."/>
            <person name="Mondo S."/>
            <person name="Pangilinan J."/>
            <person name="Riley R."/>
            <person name="Labutti K."/>
            <person name="Andreopoulos B."/>
            <person name="Lipzen A."/>
            <person name="Chen C."/>
            <person name="Yanf M."/>
            <person name="Daum C."/>
            <person name="Ng V."/>
            <person name="Clum A."/>
            <person name="Steindorff A."/>
            <person name="Ohm R."/>
            <person name="Martin F."/>
            <person name="Silar P."/>
            <person name="Natvig D."/>
            <person name="Lalanne C."/>
            <person name="Gautier V."/>
            <person name="Ament-Velasquez S.L."/>
            <person name="Kruys A."/>
            <person name="Hutchinson M.I."/>
            <person name="Powell A.J."/>
            <person name="Barry K."/>
            <person name="Miller A.N."/>
            <person name="Grigoriev I.V."/>
            <person name="Debuchy R."/>
            <person name="Gladieux P."/>
            <person name="Thoren M.H."/>
            <person name="Johannesson H."/>
        </authorList>
    </citation>
    <scope>NUCLEOTIDE SEQUENCE</scope>
    <source>
        <strain evidence="7">CBS 955.72</strain>
    </source>
</reference>
<dbReference type="PANTHER" id="PTHR45626:SF52">
    <property type="entry name" value="SINGLE-STRANDED DNA-DEPENDENT ATPASE (EUROFUNG)"/>
    <property type="match status" value="1"/>
</dbReference>
<dbReference type="SUPFAM" id="SSF52540">
    <property type="entry name" value="P-loop containing nucleoside triphosphate hydrolases"/>
    <property type="match status" value="2"/>
</dbReference>
<dbReference type="GO" id="GO:0016787">
    <property type="term" value="F:hydrolase activity"/>
    <property type="evidence" value="ECO:0007669"/>
    <property type="project" value="UniProtKB-KW"/>
</dbReference>
<dbReference type="CDD" id="cd18793">
    <property type="entry name" value="SF2_C_SNF"/>
    <property type="match status" value="1"/>
</dbReference>
<evidence type="ECO:0000313" key="8">
    <source>
        <dbReference type="Proteomes" id="UP001275084"/>
    </source>
</evidence>
<evidence type="ECO:0000256" key="3">
    <source>
        <dbReference type="ARBA" id="ARBA00022840"/>
    </source>
</evidence>
<organism evidence="7 8">
    <name type="scientific">Lasiosphaeria hispida</name>
    <dbReference type="NCBI Taxonomy" id="260671"/>
    <lineage>
        <taxon>Eukaryota</taxon>
        <taxon>Fungi</taxon>
        <taxon>Dikarya</taxon>
        <taxon>Ascomycota</taxon>
        <taxon>Pezizomycotina</taxon>
        <taxon>Sordariomycetes</taxon>
        <taxon>Sordariomycetidae</taxon>
        <taxon>Sordariales</taxon>
        <taxon>Lasiosphaeriaceae</taxon>
        <taxon>Lasiosphaeria</taxon>
    </lineage>
</organism>
<name>A0AAJ0H7H5_9PEZI</name>
<dbReference type="PROSITE" id="PS51192">
    <property type="entry name" value="HELICASE_ATP_BIND_1"/>
    <property type="match status" value="1"/>
</dbReference>
<dbReference type="InterPro" id="IPR049730">
    <property type="entry name" value="SNF2/RAD54-like_C"/>
</dbReference>
<evidence type="ECO:0000313" key="7">
    <source>
        <dbReference type="EMBL" id="KAK3342074.1"/>
    </source>
</evidence>
<dbReference type="Gene3D" id="3.40.50.300">
    <property type="entry name" value="P-loop containing nucleotide triphosphate hydrolases"/>
    <property type="match status" value="1"/>
</dbReference>
<dbReference type="GO" id="GO:0008094">
    <property type="term" value="F:ATP-dependent activity, acting on DNA"/>
    <property type="evidence" value="ECO:0007669"/>
    <property type="project" value="TreeGrafter"/>
</dbReference>
<evidence type="ECO:0000256" key="2">
    <source>
        <dbReference type="ARBA" id="ARBA00022801"/>
    </source>
</evidence>
<feature type="compositionally biased region" description="Low complexity" evidence="4">
    <location>
        <begin position="48"/>
        <end position="59"/>
    </location>
</feature>
<evidence type="ECO:0000259" key="6">
    <source>
        <dbReference type="PROSITE" id="PS51194"/>
    </source>
</evidence>
<dbReference type="Pfam" id="PF00176">
    <property type="entry name" value="SNF2-rel_dom"/>
    <property type="match status" value="1"/>
</dbReference>
<accession>A0AAJ0H7H5</accession>
<feature type="region of interest" description="Disordered" evidence="4">
    <location>
        <begin position="1"/>
        <end position="95"/>
    </location>
</feature>
<dbReference type="CDD" id="cd18008">
    <property type="entry name" value="DEXDc_SHPRH-like"/>
    <property type="match status" value="1"/>
</dbReference>
<dbReference type="GO" id="GO:0006281">
    <property type="term" value="P:DNA repair"/>
    <property type="evidence" value="ECO:0007669"/>
    <property type="project" value="TreeGrafter"/>
</dbReference>
<dbReference type="Gene3D" id="3.40.50.10810">
    <property type="entry name" value="Tandem AAA-ATPase domain"/>
    <property type="match status" value="1"/>
</dbReference>
<sequence>MSNYSTPKRLYDSDDEGDAWSESADSSFMTKRSRWLEPPSLHQSRLGSRSASRSFESQSCATNTQPNHRYDRESANETGTTDHTPTPLPRGLPALPTAWNVPQLPHFSHQHSGALNHTPIPSPSQDGQICFGMLTDIRILVNRRPTSPAVVLDSDELQRINGVAFTYLELAIDDDQCRVVVKGVSIATINKRIHSSLRTLSTYPGLEYTGIAKQQELQQKLAAVELSLGTSISNLSCTISLLLSGPRSISDALAKDLSRYRLFLQHPNLKPFGVDYENPQYLGMIGSWLPGGPLLAPLPTEFREQPADQSSDVDQDEEFDLKAVMDNLPKHSYLREVDITGEIKATLKRHQREAVSFIMSRENTQNENLSSLWRLDNYIGGSPVYKHIITGSMNERSEDALGGILADGMGLGKTLTMIASIVATLPHAEKFVIGESPDDNHENLMLHLSPSRSTLVIVPSVLLLDGWIEEIKNFHRHVIPGALTYFKYHGAGRCLPSSGPLPYNIVFSTYGTITADFIRGGGVLECFHWYRLVLDEAHVIRNSSTKQFKAITALSATHRWCMTGTPIQNSLDDLSSLVRFLRLPLLEDPSTFQKHIAGRRQVHGSAAKPKYANLKLLLGSICLRRSTSAILSDLGVAFVERRPRFSDAERKVYDEIAVSCVRSIKAAANSRSLRKHGQSILTAVLRLRIFCNTGLASPIVSDTQDEIGYQFRPDEVISLLYQSGEAVCSKCDTEIISPDAADDHGPQRGTPSSRLRCPGCTQREINADGRDVFSEYTGDPEDIMIMESAPVDDSVPTCGRYSSKVMAVLADVKEHYDTEKSIVFSFWRRSLDLLGELFHDEDVVFGRVDGSVDPAQRKKVLADFHNDPSMRVLLMTIGTGAIGLNNLSVASRVHILEPQWNPYAEDQAIGRVFRMGQNKNMIESRQMSKIELALKGGLQSSGQELSEGQRRVEQLRQLGKIIGSTIMNRSGV</sequence>
<dbReference type="Pfam" id="PF00271">
    <property type="entry name" value="Helicase_C"/>
    <property type="match status" value="1"/>
</dbReference>
<proteinExistence type="predicted"/>
<gene>
    <name evidence="7" type="ORF">B0T25DRAFT_358371</name>
</gene>
<dbReference type="PROSITE" id="PS51194">
    <property type="entry name" value="HELICASE_CTER"/>
    <property type="match status" value="1"/>
</dbReference>
<dbReference type="InterPro" id="IPR001650">
    <property type="entry name" value="Helicase_C-like"/>
</dbReference>
<reference evidence="7" key="1">
    <citation type="journal article" date="2023" name="Mol. Phylogenet. Evol.">
        <title>Genome-scale phylogeny and comparative genomics of the fungal order Sordariales.</title>
        <authorList>
            <person name="Hensen N."/>
            <person name="Bonometti L."/>
            <person name="Westerberg I."/>
            <person name="Brannstrom I.O."/>
            <person name="Guillou S."/>
            <person name="Cros-Aarteil S."/>
            <person name="Calhoun S."/>
            <person name="Haridas S."/>
            <person name="Kuo A."/>
            <person name="Mondo S."/>
            <person name="Pangilinan J."/>
            <person name="Riley R."/>
            <person name="LaButti K."/>
            <person name="Andreopoulos B."/>
            <person name="Lipzen A."/>
            <person name="Chen C."/>
            <person name="Yan M."/>
            <person name="Daum C."/>
            <person name="Ng V."/>
            <person name="Clum A."/>
            <person name="Steindorff A."/>
            <person name="Ohm R.A."/>
            <person name="Martin F."/>
            <person name="Silar P."/>
            <person name="Natvig D.O."/>
            <person name="Lalanne C."/>
            <person name="Gautier V."/>
            <person name="Ament-Velasquez S.L."/>
            <person name="Kruys A."/>
            <person name="Hutchinson M.I."/>
            <person name="Powell A.J."/>
            <person name="Barry K."/>
            <person name="Miller A.N."/>
            <person name="Grigoriev I.V."/>
            <person name="Debuchy R."/>
            <person name="Gladieux P."/>
            <person name="Hiltunen Thoren M."/>
            <person name="Johannesson H."/>
        </authorList>
    </citation>
    <scope>NUCLEOTIDE SEQUENCE</scope>
    <source>
        <strain evidence="7">CBS 955.72</strain>
    </source>
</reference>